<dbReference type="AlphaFoldDB" id="A0A840SZF0"/>
<dbReference type="PROSITE" id="PS51186">
    <property type="entry name" value="GNAT"/>
    <property type="match status" value="1"/>
</dbReference>
<protein>
    <submittedName>
        <fullName evidence="4">GNAT superfamily N-acetyltransferase</fullName>
    </submittedName>
</protein>
<dbReference type="PANTHER" id="PTHR43877">
    <property type="entry name" value="AMINOALKYLPHOSPHONATE N-ACETYLTRANSFERASE-RELATED-RELATED"/>
    <property type="match status" value="1"/>
</dbReference>
<proteinExistence type="predicted"/>
<evidence type="ECO:0000313" key="5">
    <source>
        <dbReference type="Proteomes" id="UP000549457"/>
    </source>
</evidence>
<dbReference type="InterPro" id="IPR016181">
    <property type="entry name" value="Acyl_CoA_acyltransferase"/>
</dbReference>
<gene>
    <name evidence="4" type="ORF">HNP73_004402</name>
</gene>
<reference evidence="4 5" key="1">
    <citation type="submission" date="2020-08" db="EMBL/GenBank/DDBJ databases">
        <title>Genomic Encyclopedia of Type Strains, Phase IV (KMG-IV): sequencing the most valuable type-strain genomes for metagenomic binning, comparative biology and taxonomic classification.</title>
        <authorList>
            <person name="Goeker M."/>
        </authorList>
    </citation>
    <scope>NUCLEOTIDE SEQUENCE [LARGE SCALE GENOMIC DNA]</scope>
    <source>
        <strain evidence="4 5">DSM 101730</strain>
    </source>
</reference>
<dbReference type="SUPFAM" id="SSF55729">
    <property type="entry name" value="Acyl-CoA N-acyltransferases (Nat)"/>
    <property type="match status" value="1"/>
</dbReference>
<dbReference type="Proteomes" id="UP000549457">
    <property type="component" value="Unassembled WGS sequence"/>
</dbReference>
<evidence type="ECO:0000256" key="2">
    <source>
        <dbReference type="ARBA" id="ARBA00023315"/>
    </source>
</evidence>
<comment type="caution">
    <text evidence="4">The sequence shown here is derived from an EMBL/GenBank/DDBJ whole genome shotgun (WGS) entry which is preliminary data.</text>
</comment>
<keyword evidence="1 4" id="KW-0808">Transferase</keyword>
<evidence type="ECO:0000259" key="3">
    <source>
        <dbReference type="PROSITE" id="PS51186"/>
    </source>
</evidence>
<feature type="domain" description="N-acetyltransferase" evidence="3">
    <location>
        <begin position="19"/>
        <end position="192"/>
    </location>
</feature>
<dbReference type="InterPro" id="IPR000182">
    <property type="entry name" value="GNAT_dom"/>
</dbReference>
<dbReference type="PANTHER" id="PTHR43877:SF2">
    <property type="entry name" value="AMINOALKYLPHOSPHONATE N-ACETYLTRANSFERASE-RELATED"/>
    <property type="match status" value="1"/>
</dbReference>
<dbReference type="Pfam" id="PF00583">
    <property type="entry name" value="Acetyltransf_1"/>
    <property type="match status" value="1"/>
</dbReference>
<dbReference type="CDD" id="cd04301">
    <property type="entry name" value="NAT_SF"/>
    <property type="match status" value="1"/>
</dbReference>
<dbReference type="EMBL" id="JACHFM010000007">
    <property type="protein sequence ID" value="MBB5224432.1"/>
    <property type="molecule type" value="Genomic_DNA"/>
</dbReference>
<evidence type="ECO:0000313" key="4">
    <source>
        <dbReference type="EMBL" id="MBB5224432.1"/>
    </source>
</evidence>
<accession>A0A840SZF0</accession>
<organism evidence="4 5">
    <name type="scientific">Amaricoccus macauensis</name>
    <dbReference type="NCBI Taxonomy" id="57001"/>
    <lineage>
        <taxon>Bacteria</taxon>
        <taxon>Pseudomonadati</taxon>
        <taxon>Pseudomonadota</taxon>
        <taxon>Alphaproteobacteria</taxon>
        <taxon>Rhodobacterales</taxon>
        <taxon>Paracoccaceae</taxon>
        <taxon>Amaricoccus</taxon>
    </lineage>
</organism>
<name>A0A840SZF0_9RHOB</name>
<dbReference type="InterPro" id="IPR050832">
    <property type="entry name" value="Bact_Acetyltransf"/>
</dbReference>
<dbReference type="RefSeq" id="WP_221288993.1">
    <property type="nucleotide sequence ID" value="NZ_JACHFM010000007.1"/>
</dbReference>
<dbReference type="Gene3D" id="3.40.630.30">
    <property type="match status" value="1"/>
</dbReference>
<keyword evidence="5" id="KW-1185">Reference proteome</keyword>
<dbReference type="GO" id="GO:0016747">
    <property type="term" value="F:acyltransferase activity, transferring groups other than amino-acyl groups"/>
    <property type="evidence" value="ECO:0007669"/>
    <property type="project" value="InterPro"/>
</dbReference>
<evidence type="ECO:0000256" key="1">
    <source>
        <dbReference type="ARBA" id="ARBA00022679"/>
    </source>
</evidence>
<sequence>MQVDAAGTTARMTHPPADVRLEPAVPADLPVVAALMNHAYRDPEGSWTNEADYLSGERTSVAMLRAEIAASPEGRLLLWRGPAEEGGGLLGCVWLVPEAGARWYLGGLTVEPGAQNAGLGRRLLTAAEAWIAGQGGRAVRMTVVNVRESLIAWYLRRGYAPTGETEAFPYGDDRFGVPQRDDLAFIVLQKPL</sequence>
<keyword evidence="2" id="KW-0012">Acyltransferase</keyword>